<proteinExistence type="predicted"/>
<protein>
    <submittedName>
        <fullName evidence="1">Uncharacterized protein</fullName>
    </submittedName>
</protein>
<evidence type="ECO:0000313" key="2">
    <source>
        <dbReference type="Proteomes" id="UP000054928"/>
    </source>
</evidence>
<dbReference type="GeneID" id="36405281"/>
<dbReference type="EMBL" id="CCYD01000468">
    <property type="protein sequence ID" value="CEG40003.1"/>
    <property type="molecule type" value="Genomic_DNA"/>
</dbReference>
<evidence type="ECO:0000313" key="1">
    <source>
        <dbReference type="EMBL" id="CEG40003.1"/>
    </source>
</evidence>
<dbReference type="Proteomes" id="UP000054928">
    <property type="component" value="Unassembled WGS sequence"/>
</dbReference>
<dbReference type="AlphaFoldDB" id="A0A0N7L4Y9"/>
<keyword evidence="2" id="KW-1185">Reference proteome</keyword>
<dbReference type="RefSeq" id="XP_024576372.1">
    <property type="nucleotide sequence ID" value="XM_024725613.1"/>
</dbReference>
<name>A0A0N7L4Y9_PLAHL</name>
<organism evidence="1 2">
    <name type="scientific">Plasmopara halstedii</name>
    <name type="common">Downy mildew of sunflower</name>
    <dbReference type="NCBI Taxonomy" id="4781"/>
    <lineage>
        <taxon>Eukaryota</taxon>
        <taxon>Sar</taxon>
        <taxon>Stramenopiles</taxon>
        <taxon>Oomycota</taxon>
        <taxon>Peronosporomycetes</taxon>
        <taxon>Peronosporales</taxon>
        <taxon>Peronosporaceae</taxon>
        <taxon>Plasmopara</taxon>
    </lineage>
</organism>
<accession>A0A0N7L4Y9</accession>
<reference evidence="2" key="1">
    <citation type="submission" date="2014-09" db="EMBL/GenBank/DDBJ databases">
        <authorList>
            <person name="Sharma Rahul"/>
            <person name="Thines Marco"/>
        </authorList>
    </citation>
    <scope>NUCLEOTIDE SEQUENCE [LARGE SCALE GENOMIC DNA]</scope>
</reference>
<sequence length="102" mass="11315">MQNEKAFNFEVAMIEVVEAIDFVDVCIAQRGVTAALVNLIQPLSDARSRYDDQNSNRRDGVRSFPDSVTLTAIFRMGMTNKEAFRVSQTSLEDAIGIALNAE</sequence>